<sequence length="159" mass="17142">MPGPDASAQHAELAELIGGLVSVNHRLTRLAAAATGNAESPAVWRTISVLRDLGPMRLGELARVSRVAQPTMTKLVQTLDERGWIRRVADAGDARAWLISADPRGIAALDAWRVELSAAMTPYFAHLDDAERDTLASAVDLIRTRLERADRAAQKGDVA</sequence>
<dbReference type="InterPro" id="IPR036388">
    <property type="entry name" value="WH-like_DNA-bd_sf"/>
</dbReference>
<evidence type="ECO:0000259" key="1">
    <source>
        <dbReference type="PROSITE" id="PS50995"/>
    </source>
</evidence>
<feature type="domain" description="HTH marR-type" evidence="1">
    <location>
        <begin position="10"/>
        <end position="144"/>
    </location>
</feature>
<reference evidence="2" key="1">
    <citation type="submission" date="2024-05" db="EMBL/GenBank/DDBJ databases">
        <authorList>
            <person name="Yu L."/>
        </authorList>
    </citation>
    <scope>NUCLEOTIDE SEQUENCE</scope>
    <source>
        <strain evidence="2">G08B096</strain>
    </source>
</reference>
<dbReference type="PROSITE" id="PS50995">
    <property type="entry name" value="HTH_MARR_2"/>
    <property type="match status" value="1"/>
</dbReference>
<dbReference type="InterPro" id="IPR000835">
    <property type="entry name" value="HTH_MarR-typ"/>
</dbReference>
<dbReference type="Pfam" id="PF01047">
    <property type="entry name" value="MarR"/>
    <property type="match status" value="1"/>
</dbReference>
<dbReference type="RefSeq" id="WP_350347785.1">
    <property type="nucleotide sequence ID" value="NZ_CP158374.1"/>
</dbReference>
<dbReference type="PANTHER" id="PTHR39515">
    <property type="entry name" value="CONSERVED PROTEIN"/>
    <property type="match status" value="1"/>
</dbReference>
<protein>
    <submittedName>
        <fullName evidence="2">MarR family transcriptional regulator</fullName>
    </submittedName>
</protein>
<dbReference type="GO" id="GO:0003700">
    <property type="term" value="F:DNA-binding transcription factor activity"/>
    <property type="evidence" value="ECO:0007669"/>
    <property type="project" value="InterPro"/>
</dbReference>
<dbReference type="AlphaFoldDB" id="A0AAU7W579"/>
<dbReference type="Gene3D" id="1.10.10.10">
    <property type="entry name" value="Winged helix-like DNA-binding domain superfamily/Winged helix DNA-binding domain"/>
    <property type="match status" value="1"/>
</dbReference>
<dbReference type="PANTHER" id="PTHR39515:SF2">
    <property type="entry name" value="HTH-TYPE TRANSCRIPTIONAL REGULATOR RV0880"/>
    <property type="match status" value="1"/>
</dbReference>
<proteinExistence type="predicted"/>
<accession>A0AAU7W579</accession>
<dbReference type="EMBL" id="CP158374">
    <property type="protein sequence ID" value="XBX81762.1"/>
    <property type="molecule type" value="Genomic_DNA"/>
</dbReference>
<dbReference type="InterPro" id="IPR052526">
    <property type="entry name" value="HTH-type_Bedaq_tolerance"/>
</dbReference>
<gene>
    <name evidence="2" type="ORF">ABIQ69_14230</name>
</gene>
<dbReference type="SMART" id="SM00347">
    <property type="entry name" value="HTH_MARR"/>
    <property type="match status" value="1"/>
</dbReference>
<dbReference type="SUPFAM" id="SSF46785">
    <property type="entry name" value="Winged helix' DNA-binding domain"/>
    <property type="match status" value="1"/>
</dbReference>
<organism evidence="2">
    <name type="scientific">Agromyces sp. G08B096</name>
    <dbReference type="NCBI Taxonomy" id="3156399"/>
    <lineage>
        <taxon>Bacteria</taxon>
        <taxon>Bacillati</taxon>
        <taxon>Actinomycetota</taxon>
        <taxon>Actinomycetes</taxon>
        <taxon>Micrococcales</taxon>
        <taxon>Microbacteriaceae</taxon>
        <taxon>Agromyces</taxon>
    </lineage>
</organism>
<evidence type="ECO:0000313" key="2">
    <source>
        <dbReference type="EMBL" id="XBX81762.1"/>
    </source>
</evidence>
<dbReference type="InterPro" id="IPR036390">
    <property type="entry name" value="WH_DNA-bd_sf"/>
</dbReference>
<name>A0AAU7W579_9MICO</name>